<dbReference type="AlphaFoldDB" id="A0A0V1GKS4"/>
<protein>
    <submittedName>
        <fullName evidence="1">Uncharacterized protein</fullName>
    </submittedName>
</protein>
<sequence length="73" mass="8392">MQIYSFMNVDLKTQGNLITNMLLFMNKCHIYLILGNSRIVAAYEESLTDSMCINTGVCQLFGLLFHKFPVVFH</sequence>
<keyword evidence="2" id="KW-1185">Reference proteome</keyword>
<dbReference type="EMBL" id="JYDP01001149">
    <property type="protein sequence ID" value="KRY98815.1"/>
    <property type="molecule type" value="Genomic_DNA"/>
</dbReference>
<proteinExistence type="predicted"/>
<accession>A0A0V1GKS4</accession>
<reference evidence="1 2" key="1">
    <citation type="submission" date="2015-01" db="EMBL/GenBank/DDBJ databases">
        <title>Evolution of Trichinella species and genotypes.</title>
        <authorList>
            <person name="Korhonen P.K."/>
            <person name="Edoardo P."/>
            <person name="Giuseppe L.R."/>
            <person name="Gasser R.B."/>
        </authorList>
    </citation>
    <scope>NUCLEOTIDE SEQUENCE [LARGE SCALE GENOMIC DNA]</scope>
    <source>
        <strain evidence="1">ISS1029</strain>
    </source>
</reference>
<organism evidence="1 2">
    <name type="scientific">Trichinella zimbabwensis</name>
    <dbReference type="NCBI Taxonomy" id="268475"/>
    <lineage>
        <taxon>Eukaryota</taxon>
        <taxon>Metazoa</taxon>
        <taxon>Ecdysozoa</taxon>
        <taxon>Nematoda</taxon>
        <taxon>Enoplea</taxon>
        <taxon>Dorylaimia</taxon>
        <taxon>Trichinellida</taxon>
        <taxon>Trichinellidae</taxon>
        <taxon>Trichinella</taxon>
    </lineage>
</organism>
<gene>
    <name evidence="1" type="ORF">T11_7945</name>
</gene>
<name>A0A0V1GKS4_9BILA</name>
<evidence type="ECO:0000313" key="1">
    <source>
        <dbReference type="EMBL" id="KRY98815.1"/>
    </source>
</evidence>
<evidence type="ECO:0000313" key="2">
    <source>
        <dbReference type="Proteomes" id="UP000055024"/>
    </source>
</evidence>
<comment type="caution">
    <text evidence="1">The sequence shown here is derived from an EMBL/GenBank/DDBJ whole genome shotgun (WGS) entry which is preliminary data.</text>
</comment>
<dbReference type="Proteomes" id="UP000055024">
    <property type="component" value="Unassembled WGS sequence"/>
</dbReference>